<keyword evidence="3" id="KW-1185">Reference proteome</keyword>
<protein>
    <submittedName>
        <fullName evidence="2">Uncharacterized protein</fullName>
    </submittedName>
</protein>
<keyword evidence="1" id="KW-0812">Transmembrane</keyword>
<keyword evidence="1" id="KW-1133">Transmembrane helix</keyword>
<evidence type="ECO:0000313" key="2">
    <source>
        <dbReference type="EMBL" id="QYO75911.1"/>
    </source>
</evidence>
<dbReference type="RefSeq" id="WP_220304405.1">
    <property type="nucleotide sequence ID" value="NZ_CP080590.1"/>
</dbReference>
<evidence type="ECO:0000313" key="3">
    <source>
        <dbReference type="Proteomes" id="UP000825799"/>
    </source>
</evidence>
<keyword evidence="1" id="KW-0472">Membrane</keyword>
<feature type="transmembrane region" description="Helical" evidence="1">
    <location>
        <begin position="34"/>
        <end position="55"/>
    </location>
</feature>
<name>A0ABX8WB34_9HYPH</name>
<dbReference type="Proteomes" id="UP000825799">
    <property type="component" value="Chromosome"/>
</dbReference>
<sequence length="56" mass="6230">MYTSQIRHHDRHSRAKAAVWTDHAFDHHPRFAEVAMALLPASLILATATALLVALV</sequence>
<accession>A0ABX8WB34</accession>
<dbReference type="EMBL" id="CP080590">
    <property type="protein sequence ID" value="QYO75911.1"/>
    <property type="molecule type" value="Genomic_DNA"/>
</dbReference>
<reference evidence="2 3" key="1">
    <citation type="submission" date="2021-08" db="EMBL/GenBank/DDBJ databases">
        <title>Devosia salina sp. nov., isolated from the South China Sea sediment.</title>
        <authorList>
            <person name="Zhou Z."/>
        </authorList>
    </citation>
    <scope>NUCLEOTIDE SEQUENCE [LARGE SCALE GENOMIC DNA]</scope>
    <source>
        <strain evidence="2 3">SCS-3</strain>
    </source>
</reference>
<proteinExistence type="predicted"/>
<gene>
    <name evidence="2" type="ORF">K1X15_14935</name>
</gene>
<organism evidence="2 3">
    <name type="scientific">Devosia salina</name>
    <dbReference type="NCBI Taxonomy" id="2860336"/>
    <lineage>
        <taxon>Bacteria</taxon>
        <taxon>Pseudomonadati</taxon>
        <taxon>Pseudomonadota</taxon>
        <taxon>Alphaproteobacteria</taxon>
        <taxon>Hyphomicrobiales</taxon>
        <taxon>Devosiaceae</taxon>
        <taxon>Devosia</taxon>
    </lineage>
</organism>
<evidence type="ECO:0000256" key="1">
    <source>
        <dbReference type="SAM" id="Phobius"/>
    </source>
</evidence>